<comment type="caution">
    <text evidence="2">The sequence shown here is derived from an EMBL/GenBank/DDBJ whole genome shotgun (WGS) entry which is preliminary data.</text>
</comment>
<reference evidence="3" key="1">
    <citation type="submission" date="2024-04" db="EMBL/GenBank/DDBJ databases">
        <title>Salinicola lusitanus LLJ914,a marine bacterium isolated from the Okinawa Trough.</title>
        <authorList>
            <person name="Li J."/>
        </authorList>
    </citation>
    <scope>NUCLEOTIDE SEQUENCE [LARGE SCALE GENOMIC DNA]</scope>
</reference>
<evidence type="ECO:0000313" key="3">
    <source>
        <dbReference type="Proteomes" id="UP001460270"/>
    </source>
</evidence>
<feature type="compositionally biased region" description="Gly residues" evidence="1">
    <location>
        <begin position="1"/>
        <end position="34"/>
    </location>
</feature>
<dbReference type="AlphaFoldDB" id="A0AAW0MYH5"/>
<dbReference type="Proteomes" id="UP001460270">
    <property type="component" value="Unassembled WGS sequence"/>
</dbReference>
<keyword evidence="3" id="KW-1185">Reference proteome</keyword>
<evidence type="ECO:0000256" key="1">
    <source>
        <dbReference type="SAM" id="MobiDB-lite"/>
    </source>
</evidence>
<evidence type="ECO:0000313" key="2">
    <source>
        <dbReference type="EMBL" id="KAK7884638.1"/>
    </source>
</evidence>
<protein>
    <submittedName>
        <fullName evidence="2">Uncharacterized protein</fullName>
    </submittedName>
</protein>
<feature type="region of interest" description="Disordered" evidence="1">
    <location>
        <begin position="1"/>
        <end position="102"/>
    </location>
</feature>
<feature type="compositionally biased region" description="Gly residues" evidence="1">
    <location>
        <begin position="73"/>
        <end position="86"/>
    </location>
</feature>
<dbReference type="EMBL" id="JBBPFD010000020">
    <property type="protein sequence ID" value="KAK7884638.1"/>
    <property type="molecule type" value="Genomic_DNA"/>
</dbReference>
<sequence length="119" mass="11750">MGGGMGGYGGGMSSGGMGTGGMGAGMGMSGGIGSRAGEPYRLAAHDSPSSPRHMQSSPTPMSQAQSHSPGMGHSPGGGSTGMGMHGGQSQDNTPPVEPPGGLQWVRRWIQDWAISLGVP</sequence>
<feature type="compositionally biased region" description="Polar residues" evidence="1">
    <location>
        <begin position="47"/>
        <end position="64"/>
    </location>
</feature>
<gene>
    <name evidence="2" type="ORF">WMY93_027761</name>
</gene>
<proteinExistence type="predicted"/>
<accession>A0AAW0MYH5</accession>
<organism evidence="2 3">
    <name type="scientific">Mugilogobius chulae</name>
    <name type="common">yellowstripe goby</name>
    <dbReference type="NCBI Taxonomy" id="88201"/>
    <lineage>
        <taxon>Eukaryota</taxon>
        <taxon>Metazoa</taxon>
        <taxon>Chordata</taxon>
        <taxon>Craniata</taxon>
        <taxon>Vertebrata</taxon>
        <taxon>Euteleostomi</taxon>
        <taxon>Actinopterygii</taxon>
        <taxon>Neopterygii</taxon>
        <taxon>Teleostei</taxon>
        <taxon>Neoteleostei</taxon>
        <taxon>Acanthomorphata</taxon>
        <taxon>Gobiaria</taxon>
        <taxon>Gobiiformes</taxon>
        <taxon>Gobioidei</taxon>
        <taxon>Gobiidae</taxon>
        <taxon>Gobionellinae</taxon>
        <taxon>Mugilogobius</taxon>
    </lineage>
</organism>
<name>A0AAW0MYH5_9GOBI</name>